<gene>
    <name evidence="1" type="ORF">VQ02_15690</name>
</gene>
<protein>
    <submittedName>
        <fullName evidence="1">Uncharacterized protein</fullName>
    </submittedName>
</protein>
<evidence type="ECO:0000313" key="1">
    <source>
        <dbReference type="EMBL" id="KMO36235.1"/>
    </source>
</evidence>
<keyword evidence="2" id="KW-1185">Reference proteome</keyword>
<sequence length="89" mass="9883">MTENATVTAQVEDRNLSDADLETITGGQVEQGGAWRQGSKGNWVYEGWAKEGSKSETYTSSTRREYAEGGKINLYNHDNKLLKTYDGAF</sequence>
<proteinExistence type="predicted"/>
<organism evidence="1 2">
    <name type="scientific">Methylobacterium variabile</name>
    <dbReference type="NCBI Taxonomy" id="298794"/>
    <lineage>
        <taxon>Bacteria</taxon>
        <taxon>Pseudomonadati</taxon>
        <taxon>Pseudomonadota</taxon>
        <taxon>Alphaproteobacteria</taxon>
        <taxon>Hyphomicrobiales</taxon>
        <taxon>Methylobacteriaceae</taxon>
        <taxon>Methylobacterium</taxon>
    </lineage>
</organism>
<dbReference type="RefSeq" id="WP_048445131.1">
    <property type="nucleotide sequence ID" value="NZ_LABY01000102.1"/>
</dbReference>
<name>A0A0J6SLZ6_9HYPH</name>
<dbReference type="PATRIC" id="fig|298794.3.peg.130"/>
<evidence type="ECO:0000313" key="2">
    <source>
        <dbReference type="Proteomes" id="UP000035955"/>
    </source>
</evidence>
<accession>A0A0J6SLZ6</accession>
<dbReference type="EMBL" id="LABY01000102">
    <property type="protein sequence ID" value="KMO36235.1"/>
    <property type="molecule type" value="Genomic_DNA"/>
</dbReference>
<dbReference type="Proteomes" id="UP000035955">
    <property type="component" value="Unassembled WGS sequence"/>
</dbReference>
<dbReference type="AlphaFoldDB" id="A0A0J6SLZ6"/>
<reference evidence="1 2" key="1">
    <citation type="submission" date="2015-03" db="EMBL/GenBank/DDBJ databases">
        <title>Genome sequencing of Methylobacterium variabile DSM 16961.</title>
        <authorList>
            <person name="Chaudhry V."/>
            <person name="Patil P.B."/>
        </authorList>
    </citation>
    <scope>NUCLEOTIDE SEQUENCE [LARGE SCALE GENOMIC DNA]</scope>
    <source>
        <strain evidence="1 2">DSM 16961</strain>
    </source>
</reference>
<comment type="caution">
    <text evidence="1">The sequence shown here is derived from an EMBL/GenBank/DDBJ whole genome shotgun (WGS) entry which is preliminary data.</text>
</comment>